<gene>
    <name evidence="2" type="ORF">QO010_001744</name>
</gene>
<keyword evidence="1" id="KW-1133">Transmembrane helix</keyword>
<dbReference type="RefSeq" id="WP_307348274.1">
    <property type="nucleotide sequence ID" value="NZ_JAUSVS010000002.1"/>
</dbReference>
<dbReference type="Proteomes" id="UP001228905">
    <property type="component" value="Unassembled WGS sequence"/>
</dbReference>
<keyword evidence="3" id="KW-1185">Reference proteome</keyword>
<evidence type="ECO:0000313" key="3">
    <source>
        <dbReference type="Proteomes" id="UP001228905"/>
    </source>
</evidence>
<feature type="transmembrane region" description="Helical" evidence="1">
    <location>
        <begin position="91"/>
        <end position="108"/>
    </location>
</feature>
<feature type="transmembrane region" description="Helical" evidence="1">
    <location>
        <begin position="20"/>
        <end position="37"/>
    </location>
</feature>
<organism evidence="2 3">
    <name type="scientific">Caulobacter ginsengisoli</name>
    <dbReference type="NCBI Taxonomy" id="400775"/>
    <lineage>
        <taxon>Bacteria</taxon>
        <taxon>Pseudomonadati</taxon>
        <taxon>Pseudomonadota</taxon>
        <taxon>Alphaproteobacteria</taxon>
        <taxon>Caulobacterales</taxon>
        <taxon>Caulobacteraceae</taxon>
        <taxon>Caulobacter</taxon>
    </lineage>
</organism>
<comment type="caution">
    <text evidence="2">The sequence shown here is derived from an EMBL/GenBank/DDBJ whole genome shotgun (WGS) entry which is preliminary data.</text>
</comment>
<reference evidence="2 3" key="1">
    <citation type="submission" date="2023-07" db="EMBL/GenBank/DDBJ databases">
        <title>Genomic Encyclopedia of Type Strains, Phase IV (KMG-IV): sequencing the most valuable type-strain genomes for metagenomic binning, comparative biology and taxonomic classification.</title>
        <authorList>
            <person name="Goeker M."/>
        </authorList>
    </citation>
    <scope>NUCLEOTIDE SEQUENCE [LARGE SCALE GENOMIC DNA]</scope>
    <source>
        <strain evidence="2 3">DSM 18695</strain>
    </source>
</reference>
<evidence type="ECO:0000313" key="2">
    <source>
        <dbReference type="EMBL" id="MDQ0463973.1"/>
    </source>
</evidence>
<protein>
    <submittedName>
        <fullName evidence="2">Uncharacterized protein</fullName>
    </submittedName>
</protein>
<evidence type="ECO:0000256" key="1">
    <source>
        <dbReference type="SAM" id="Phobius"/>
    </source>
</evidence>
<keyword evidence="1" id="KW-0472">Membrane</keyword>
<sequence length="259" mass="27661">MRSRDPRHTPFDPPSARDWILLVISLLFVAAGVLEIVRGDWRTGAITLMFFGGGALLFAGQIFTKLRWRRSSPGKVAIAGSRDIPMARGRILALVAAVGVFGLAGALLGGSMGLVLQGLCAGLALFAVGFTLALLCNWLPTPALRFEPQGLVVQRGSRRRYRADWDNIAGLSVGELARNPMILLHFHDSAAVTILPGAQRALVQREIASTQGLYGADLVIMPKLFGLDAQLLAAALQRYIKTPAARTELGAWAAVPAGT</sequence>
<feature type="transmembrane region" description="Helical" evidence="1">
    <location>
        <begin position="43"/>
        <end position="63"/>
    </location>
</feature>
<accession>A0ABU0IPN7</accession>
<keyword evidence="1" id="KW-0812">Transmembrane</keyword>
<proteinExistence type="predicted"/>
<name>A0ABU0IPN7_9CAUL</name>
<feature type="transmembrane region" description="Helical" evidence="1">
    <location>
        <begin position="114"/>
        <end position="139"/>
    </location>
</feature>
<dbReference type="EMBL" id="JAUSVS010000002">
    <property type="protein sequence ID" value="MDQ0463973.1"/>
    <property type="molecule type" value="Genomic_DNA"/>
</dbReference>